<evidence type="ECO:0000259" key="5">
    <source>
        <dbReference type="Pfam" id="PF17210"/>
    </source>
</evidence>
<keyword evidence="7" id="KW-1185">Reference proteome</keyword>
<dbReference type="Proteomes" id="UP000245802">
    <property type="component" value="Chromosome"/>
</dbReference>
<sequence>MTARTFHPSGGYTFSPKDQGGNDALDSDADTTTGRSAVFSLSANQQYLDLDAGMWWAGSGGSGSSGI</sequence>
<evidence type="ECO:0000256" key="4">
    <source>
        <dbReference type="SAM" id="MobiDB-lite"/>
    </source>
</evidence>
<dbReference type="GO" id="GO:0005576">
    <property type="term" value="C:extracellular region"/>
    <property type="evidence" value="ECO:0007669"/>
    <property type="project" value="UniProtKB-SubCell"/>
</dbReference>
<comment type="subcellular location">
    <subcellularLocation>
        <location evidence="1">Secreted</location>
    </subcellularLocation>
</comment>
<dbReference type="KEGG" id="gog:C1280_06725"/>
<dbReference type="RefSeq" id="WP_081471447.1">
    <property type="nucleotide sequence ID" value="NZ_CP025958.1"/>
</dbReference>
<proteinExistence type="predicted"/>
<gene>
    <name evidence="6" type="ORF">C1280_06725</name>
</gene>
<dbReference type="InterPro" id="IPR033764">
    <property type="entry name" value="Sdr_B"/>
</dbReference>
<evidence type="ECO:0000256" key="1">
    <source>
        <dbReference type="ARBA" id="ARBA00004613"/>
    </source>
</evidence>
<feature type="domain" description="SD-repeat containing protein B" evidence="5">
    <location>
        <begin position="6"/>
        <end position="54"/>
    </location>
</feature>
<dbReference type="Pfam" id="PF17210">
    <property type="entry name" value="SdrD_B"/>
    <property type="match status" value="1"/>
</dbReference>
<dbReference type="InterPro" id="IPR013783">
    <property type="entry name" value="Ig-like_fold"/>
</dbReference>
<dbReference type="Gene3D" id="2.60.40.10">
    <property type="entry name" value="Immunoglobulins"/>
    <property type="match status" value="1"/>
</dbReference>
<accession>A0A2Z3GSK7</accession>
<evidence type="ECO:0000313" key="6">
    <source>
        <dbReference type="EMBL" id="AWM36743.1"/>
    </source>
</evidence>
<dbReference type="OrthoDB" id="6394945at2"/>
<keyword evidence="2" id="KW-0964">Secreted</keyword>
<evidence type="ECO:0000313" key="7">
    <source>
        <dbReference type="Proteomes" id="UP000245802"/>
    </source>
</evidence>
<dbReference type="AlphaFoldDB" id="A0A2Z3GSK7"/>
<evidence type="ECO:0000256" key="2">
    <source>
        <dbReference type="ARBA" id="ARBA00022525"/>
    </source>
</evidence>
<name>A0A2Z3GSK7_9BACT</name>
<dbReference type="EMBL" id="CP025958">
    <property type="protein sequence ID" value="AWM36743.1"/>
    <property type="molecule type" value="Genomic_DNA"/>
</dbReference>
<protein>
    <recommendedName>
        <fullName evidence="5">SD-repeat containing protein B domain-containing protein</fullName>
    </recommendedName>
</protein>
<keyword evidence="3" id="KW-0732">Signal</keyword>
<evidence type="ECO:0000256" key="3">
    <source>
        <dbReference type="ARBA" id="ARBA00022729"/>
    </source>
</evidence>
<organism evidence="6 7">
    <name type="scientific">Gemmata obscuriglobus</name>
    <dbReference type="NCBI Taxonomy" id="114"/>
    <lineage>
        <taxon>Bacteria</taxon>
        <taxon>Pseudomonadati</taxon>
        <taxon>Planctomycetota</taxon>
        <taxon>Planctomycetia</taxon>
        <taxon>Gemmatales</taxon>
        <taxon>Gemmataceae</taxon>
        <taxon>Gemmata</taxon>
    </lineage>
</organism>
<feature type="region of interest" description="Disordered" evidence="4">
    <location>
        <begin position="1"/>
        <end position="31"/>
    </location>
</feature>
<reference evidence="6 7" key="1">
    <citation type="submission" date="2018-01" db="EMBL/GenBank/DDBJ databases">
        <title>G. obscuriglobus.</title>
        <authorList>
            <person name="Franke J."/>
            <person name="Blomberg W."/>
            <person name="Selmecki A."/>
        </authorList>
    </citation>
    <scope>NUCLEOTIDE SEQUENCE [LARGE SCALE GENOMIC DNA]</scope>
    <source>
        <strain evidence="6 7">DSM 5831</strain>
    </source>
</reference>